<organism evidence="9 10">
    <name type="scientific">Streptomyces zagrosensis</name>
    <dbReference type="NCBI Taxonomy" id="1042984"/>
    <lineage>
        <taxon>Bacteria</taxon>
        <taxon>Bacillati</taxon>
        <taxon>Actinomycetota</taxon>
        <taxon>Actinomycetes</taxon>
        <taxon>Kitasatosporales</taxon>
        <taxon>Streptomycetaceae</taxon>
        <taxon>Streptomyces</taxon>
    </lineage>
</organism>
<gene>
    <name evidence="9" type="ORF">FHS42_001856</name>
</gene>
<dbReference type="GO" id="GO:0051997">
    <property type="term" value="F:2-oxo-4-hydroxy-4-carboxy-5-ureidoimidazoline decarboxylase activity"/>
    <property type="evidence" value="ECO:0007669"/>
    <property type="project" value="UniProtKB-EC"/>
</dbReference>
<dbReference type="NCBIfam" id="NF010372">
    <property type="entry name" value="PRK13798.1"/>
    <property type="match status" value="1"/>
</dbReference>
<dbReference type="PANTHER" id="PTHR43466">
    <property type="entry name" value="2-OXO-4-HYDROXY-4-CARBOXY-5-UREIDOIMIDAZOLINE DECARBOXYLASE-RELATED"/>
    <property type="match status" value="1"/>
</dbReference>
<dbReference type="Gene3D" id="1.10.3330.10">
    <property type="entry name" value="Oxo-4-hydroxy-4-carboxy-5-ureidoimidazoline decarboxylase"/>
    <property type="match status" value="1"/>
</dbReference>
<sequence>MARRSARTSVPFLFAAFSFWPANPEEATLSSDAPDVLPGPPTAPAQHEPHAHTLHTHAPSAASALRASPAPADTPTPTDVSEVSEVSDVQPDSAPSPALAPAACALDRFNAAPDGAAEAALLACCGSRRWARRIAGHRPYPDLAALLAAAAEASYDLTSTDLTEALADESVVQHPPSGSQGPGTLAAHTALRAAHAAYESKFGHVFVLCLDGVPQEEVLGQVLASIRTRLGHQDEKEREVAADELRRVAQGRLAHLAATTPRGS</sequence>
<reference evidence="9 10" key="1">
    <citation type="submission" date="2020-08" db="EMBL/GenBank/DDBJ databases">
        <title>Genomic Encyclopedia of Type Strains, Phase III (KMG-III): the genomes of soil and plant-associated and newly described type strains.</title>
        <authorList>
            <person name="Whitman W."/>
        </authorList>
    </citation>
    <scope>NUCLEOTIDE SEQUENCE [LARGE SCALE GENOMIC DNA]</scope>
    <source>
        <strain evidence="9 10">CECT 8305</strain>
    </source>
</reference>
<evidence type="ECO:0000256" key="2">
    <source>
        <dbReference type="ARBA" id="ARBA00004754"/>
    </source>
</evidence>
<comment type="caution">
    <text evidence="9">The sequence shown here is derived from an EMBL/GenBank/DDBJ whole genome shotgun (WGS) entry which is preliminary data.</text>
</comment>
<feature type="region of interest" description="Disordered" evidence="7">
    <location>
        <begin position="25"/>
        <end position="96"/>
    </location>
</feature>
<dbReference type="GO" id="GO:0019628">
    <property type="term" value="P:urate catabolic process"/>
    <property type="evidence" value="ECO:0007669"/>
    <property type="project" value="TreeGrafter"/>
</dbReference>
<keyword evidence="4" id="KW-0659">Purine metabolism</keyword>
<comment type="pathway">
    <text evidence="2">Purine metabolism; urate degradation; (S)-allantoin from urate: step 3/3.</text>
</comment>
<evidence type="ECO:0000256" key="6">
    <source>
        <dbReference type="ARBA" id="ARBA00023239"/>
    </source>
</evidence>
<keyword evidence="5" id="KW-0210">Decarboxylase</keyword>
<dbReference type="Proteomes" id="UP000588098">
    <property type="component" value="Unassembled WGS sequence"/>
</dbReference>
<feature type="compositionally biased region" description="Low complexity" evidence="7">
    <location>
        <begin position="58"/>
        <end position="96"/>
    </location>
</feature>
<comment type="catalytic activity">
    <reaction evidence="1">
        <text>5-hydroxy-2-oxo-4-ureido-2,5-dihydro-1H-imidazole-5-carboxylate + H(+) = (S)-allantoin + CO2</text>
        <dbReference type="Rhea" id="RHEA:26301"/>
        <dbReference type="ChEBI" id="CHEBI:15378"/>
        <dbReference type="ChEBI" id="CHEBI:15678"/>
        <dbReference type="ChEBI" id="CHEBI:16526"/>
        <dbReference type="ChEBI" id="CHEBI:58639"/>
        <dbReference type="EC" id="4.1.1.97"/>
    </reaction>
</comment>
<feature type="domain" description="Oxo-4-hydroxy-4-carboxy-5-ureidoimidazoline decarboxylase" evidence="8">
    <location>
        <begin position="110"/>
        <end position="254"/>
    </location>
</feature>
<dbReference type="InterPro" id="IPR036778">
    <property type="entry name" value="OHCU_decarboxylase_sf"/>
</dbReference>
<dbReference type="AlphaFoldDB" id="A0A7W9Q7I5"/>
<evidence type="ECO:0000259" key="8">
    <source>
        <dbReference type="Pfam" id="PF09349"/>
    </source>
</evidence>
<evidence type="ECO:0000313" key="10">
    <source>
        <dbReference type="Proteomes" id="UP000588098"/>
    </source>
</evidence>
<protein>
    <recommendedName>
        <fullName evidence="3">2-oxo-4-hydroxy-4-carboxy-5-ureidoimidazoline decarboxylase</fullName>
        <ecNumber evidence="3">4.1.1.97</ecNumber>
    </recommendedName>
</protein>
<keyword evidence="6 9" id="KW-0456">Lyase</keyword>
<accession>A0A7W9Q7I5</accession>
<evidence type="ECO:0000256" key="5">
    <source>
        <dbReference type="ARBA" id="ARBA00022793"/>
    </source>
</evidence>
<evidence type="ECO:0000256" key="1">
    <source>
        <dbReference type="ARBA" id="ARBA00001163"/>
    </source>
</evidence>
<evidence type="ECO:0000256" key="7">
    <source>
        <dbReference type="SAM" id="MobiDB-lite"/>
    </source>
</evidence>
<name>A0A7W9Q7I5_9ACTN</name>
<proteinExistence type="predicted"/>
<dbReference type="SUPFAM" id="SSF158694">
    <property type="entry name" value="UraD-Like"/>
    <property type="match status" value="1"/>
</dbReference>
<dbReference type="GO" id="GO:0006144">
    <property type="term" value="P:purine nucleobase metabolic process"/>
    <property type="evidence" value="ECO:0007669"/>
    <property type="project" value="UniProtKB-KW"/>
</dbReference>
<dbReference type="EC" id="4.1.1.97" evidence="3"/>
<keyword evidence="10" id="KW-1185">Reference proteome</keyword>
<evidence type="ECO:0000313" key="9">
    <source>
        <dbReference type="EMBL" id="MBB5934809.1"/>
    </source>
</evidence>
<evidence type="ECO:0000256" key="4">
    <source>
        <dbReference type="ARBA" id="ARBA00022631"/>
    </source>
</evidence>
<dbReference type="InterPro" id="IPR018020">
    <property type="entry name" value="OHCU_decarboxylase"/>
</dbReference>
<dbReference type="Pfam" id="PF09349">
    <property type="entry name" value="OHCU_decarbox"/>
    <property type="match status" value="1"/>
</dbReference>
<dbReference type="PANTHER" id="PTHR43466:SF1">
    <property type="entry name" value="2-OXO-4-HYDROXY-4-CARBOXY-5-UREIDOIMIDAZOLINE DECARBOXYLASE-RELATED"/>
    <property type="match status" value="1"/>
</dbReference>
<evidence type="ECO:0000256" key="3">
    <source>
        <dbReference type="ARBA" id="ARBA00012257"/>
    </source>
</evidence>
<dbReference type="EMBL" id="JACHJL010000003">
    <property type="protein sequence ID" value="MBB5934809.1"/>
    <property type="molecule type" value="Genomic_DNA"/>
</dbReference>